<reference evidence="1 2" key="1">
    <citation type="submission" date="2020-06" db="EMBL/GenBank/DDBJ databases">
        <title>Methanofollis fontis sp. nov., a methanogen isolated from marine sediments near a cold seep at Four-Way Closure Ridge offshore southwestern Taiwan.</title>
        <authorList>
            <person name="Chen S.-C."/>
            <person name="Teng N.-H."/>
            <person name="Lin Y.-S."/>
            <person name="Lai M.-C."/>
            <person name="Chen H.-H."/>
            <person name="Wang C.-C."/>
        </authorList>
    </citation>
    <scope>NUCLEOTIDE SEQUENCE [LARGE SCALE GENOMIC DNA]</scope>
    <source>
        <strain evidence="1 2">DSM 2702</strain>
    </source>
</reference>
<dbReference type="RefSeq" id="WP_176788802.1">
    <property type="nucleotide sequence ID" value="NZ_JABXWR010000001.1"/>
</dbReference>
<dbReference type="Proteomes" id="UP000570823">
    <property type="component" value="Unassembled WGS sequence"/>
</dbReference>
<dbReference type="Pfam" id="PF01886">
    <property type="entry name" value="DUF61"/>
    <property type="match status" value="1"/>
</dbReference>
<gene>
    <name evidence="1" type="ORF">HWN36_07635</name>
</gene>
<comment type="caution">
    <text evidence="1">The sequence shown here is derived from an EMBL/GenBank/DDBJ whole genome shotgun (WGS) entry which is preliminary data.</text>
</comment>
<evidence type="ECO:0000313" key="1">
    <source>
        <dbReference type="EMBL" id="NVO67180.1"/>
    </source>
</evidence>
<organism evidence="1 2">
    <name type="scientific">Methanofollis tationis</name>
    <dbReference type="NCBI Taxonomy" id="81417"/>
    <lineage>
        <taxon>Archaea</taxon>
        <taxon>Methanobacteriati</taxon>
        <taxon>Methanobacteriota</taxon>
        <taxon>Stenosarchaea group</taxon>
        <taxon>Methanomicrobia</taxon>
        <taxon>Methanomicrobiales</taxon>
        <taxon>Methanomicrobiaceae</taxon>
        <taxon>Methanofollis</taxon>
    </lineage>
</organism>
<proteinExistence type="predicted"/>
<keyword evidence="2" id="KW-1185">Reference proteome</keyword>
<dbReference type="OrthoDB" id="109599at2157"/>
<evidence type="ECO:0000313" key="2">
    <source>
        <dbReference type="Proteomes" id="UP000570823"/>
    </source>
</evidence>
<dbReference type="InterPro" id="IPR002746">
    <property type="entry name" value="UPF0216"/>
</dbReference>
<sequence>MSYRPRITDDSVLRRWMALEIGRINEGLAAEQKSLARLLAEENPATVTKAGGEYAFDRAVIRRLGERLPVGLHDRLRLPVIFRFTPDVKESLYLADRTALEALQALGELSEMRTMQKGRAWVSRAIVYAMMEAYPTAIQIGMG</sequence>
<accession>A0A7K4HQJ6</accession>
<protein>
    <submittedName>
        <fullName evidence="1">DUF61 family protein</fullName>
    </submittedName>
</protein>
<dbReference type="AlphaFoldDB" id="A0A7K4HQJ6"/>
<name>A0A7K4HQJ6_9EURY</name>
<dbReference type="EMBL" id="JABXWR010000001">
    <property type="protein sequence ID" value="NVO67180.1"/>
    <property type="molecule type" value="Genomic_DNA"/>
</dbReference>